<organism evidence="1 2">
    <name type="scientific">Deinococcus gobiensis (strain DSM 21396 / JCM 16679 / CGMCC 1.7299 / I-0)</name>
    <dbReference type="NCBI Taxonomy" id="745776"/>
    <lineage>
        <taxon>Bacteria</taxon>
        <taxon>Thermotogati</taxon>
        <taxon>Deinococcota</taxon>
        <taxon>Deinococci</taxon>
        <taxon>Deinococcales</taxon>
        <taxon>Deinococcaceae</taxon>
        <taxon>Deinococcus</taxon>
    </lineage>
</organism>
<dbReference type="HOGENOM" id="CLU_1281444_0_0_0"/>
<name>H8GXS3_DEIGI</name>
<dbReference type="EMBL" id="CP002191">
    <property type="protein sequence ID" value="AFD25925.1"/>
    <property type="molecule type" value="Genomic_DNA"/>
</dbReference>
<dbReference type="Proteomes" id="UP000007575">
    <property type="component" value="Chromosome"/>
</dbReference>
<protein>
    <submittedName>
        <fullName evidence="1">Uncharacterized protein</fullName>
    </submittedName>
</protein>
<evidence type="ECO:0000313" key="1">
    <source>
        <dbReference type="EMBL" id="AFD25925.1"/>
    </source>
</evidence>
<accession>H8GXS3</accession>
<dbReference type="AlphaFoldDB" id="H8GXS3"/>
<gene>
    <name evidence="1" type="ordered locus">DGo_CA1998</name>
</gene>
<keyword evidence="2" id="KW-1185">Reference proteome</keyword>
<sequence length="215" mass="22265">MSLLLSPYPRGATPPGYTFVDEFESASSDNNYTITMQGSGGSHSTSGGVKRLVPALGGDGSVSLRRAGPITAVELRARLQPNANGESIRYLDLALGAGALTPGDGTDTGAWWHTTLATGYTLAINNPTDLNGAIIARRRGGGGWDILREVQAMDWTVWRTYGIRVGGGQVQFSIDGAVVYSAADATFAGGDVAVSQGHYSGGLGAVAELDRLSTS</sequence>
<dbReference type="PATRIC" id="fig|745776.4.peg.2047"/>
<dbReference type="Gene3D" id="2.60.120.560">
    <property type="entry name" value="Exo-inulinase, domain 1"/>
    <property type="match status" value="1"/>
</dbReference>
<reference evidence="1 2" key="1">
    <citation type="journal article" date="2012" name="PLoS ONE">
        <title>Genome sequence and transcriptome analysis of the radioresistant bacterium Deinococcus gobiensis: insights into the extreme environmental adaptations.</title>
        <authorList>
            <person name="Yuan M."/>
            <person name="Chen M."/>
            <person name="Zhang W."/>
            <person name="Lu W."/>
            <person name="Wang J."/>
            <person name="Yang M."/>
            <person name="Zhao P."/>
            <person name="Tang R."/>
            <person name="Li X."/>
            <person name="Hao Y."/>
            <person name="Zhou Z."/>
            <person name="Zhan Y."/>
            <person name="Yu H."/>
            <person name="Teng C."/>
            <person name="Yan Y."/>
            <person name="Ping S."/>
            <person name="Wang Y."/>
            <person name="Lin M."/>
        </authorList>
    </citation>
    <scope>NUCLEOTIDE SEQUENCE [LARGE SCALE GENOMIC DNA]</scope>
    <source>
        <strain evidence="1 2">I-0</strain>
    </source>
</reference>
<dbReference type="STRING" id="745776.DGo_CA1998"/>
<dbReference type="KEGG" id="dgo:DGo_CA1998"/>
<dbReference type="RefSeq" id="WP_014685408.1">
    <property type="nucleotide sequence ID" value="NC_017790.1"/>
</dbReference>
<evidence type="ECO:0000313" key="2">
    <source>
        <dbReference type="Proteomes" id="UP000007575"/>
    </source>
</evidence>
<proteinExistence type="predicted"/>